<name>A0ACC0R3I5_9HYPO</name>
<proteinExistence type="predicted"/>
<protein>
    <submittedName>
        <fullName evidence="1">Uncharacterized protein</fullName>
    </submittedName>
</protein>
<keyword evidence="2" id="KW-1185">Reference proteome</keyword>
<evidence type="ECO:0000313" key="2">
    <source>
        <dbReference type="Proteomes" id="UP001065298"/>
    </source>
</evidence>
<reference evidence="1" key="1">
    <citation type="submission" date="2022-06" db="EMBL/GenBank/DDBJ databases">
        <title>Fusarium solani species complex genomes reveal bases of compartmentalisation and animal pathogenesis.</title>
        <authorList>
            <person name="Tsai I.J."/>
        </authorList>
    </citation>
    <scope>NUCLEOTIDE SEQUENCE</scope>
    <source>
        <strain evidence="1">Fu6.1</strain>
    </source>
</reference>
<comment type="caution">
    <text evidence="1">The sequence shown here is derived from an EMBL/GenBank/DDBJ whole genome shotgun (WGS) entry which is preliminary data.</text>
</comment>
<accession>A0ACC0R3I5</accession>
<dbReference type="Proteomes" id="UP001065298">
    <property type="component" value="Chromosome 3"/>
</dbReference>
<evidence type="ECO:0000313" key="1">
    <source>
        <dbReference type="EMBL" id="KAI8674890.1"/>
    </source>
</evidence>
<dbReference type="EMBL" id="CM046505">
    <property type="protein sequence ID" value="KAI8674890.1"/>
    <property type="molecule type" value="Genomic_DNA"/>
</dbReference>
<gene>
    <name evidence="1" type="ORF">NCS57_00388500</name>
</gene>
<organism evidence="1 2">
    <name type="scientific">Fusarium keratoplasticum</name>
    <dbReference type="NCBI Taxonomy" id="1328300"/>
    <lineage>
        <taxon>Eukaryota</taxon>
        <taxon>Fungi</taxon>
        <taxon>Dikarya</taxon>
        <taxon>Ascomycota</taxon>
        <taxon>Pezizomycotina</taxon>
        <taxon>Sordariomycetes</taxon>
        <taxon>Hypocreomycetidae</taxon>
        <taxon>Hypocreales</taxon>
        <taxon>Nectriaceae</taxon>
        <taxon>Fusarium</taxon>
        <taxon>Fusarium solani species complex</taxon>
    </lineage>
</organism>
<sequence length="372" mass="40745">MGRRSKGWYPNRFNDRRKQQEQRPIAAAPGSTVLADEYPAPTTVPPLSSSNPSMSTPLPIRSRGATPSASRRSRARSNKPNTRSNENLCMRIRLQNRTVAVARVLLVDGLKNIGISEEFVTRNCIFSVKLREDRRRYIAEGPDSTGILHAESSADITILHPSEDPSETTLRRAIVFRPESSGQLRHDVRVPRSMRKLCEPMIENVYGLDVTTLSDPGDFNIISGPQQHTCVSGGAACHPYSGHAMLASSIDLSSPPGQHSQPYGVYGPTQAASDSPPTMPSGVGQGNDGMRPTNQWLGDDGQGNYGMQLMNQWLCDDGTQSAYQQPRDYGQGNDGMQSTNQWLGDDGQENDGQENDGMLPTSQWSWGPSSNM</sequence>